<reference evidence="1 2" key="1">
    <citation type="submission" date="2019-04" db="EMBL/GenBank/DDBJ databases">
        <title>Chitiniphilus eburnea sp. nov., a novel chitinolytic bacterium isolated from aquaculture sludge.</title>
        <authorList>
            <person name="Sheng M."/>
        </authorList>
    </citation>
    <scope>NUCLEOTIDE SEQUENCE [LARGE SCALE GENOMIC DNA]</scope>
    <source>
        <strain evidence="1 2">HX-2-15</strain>
    </source>
</reference>
<dbReference type="Gene3D" id="3.40.50.2000">
    <property type="entry name" value="Glycogen Phosphorylase B"/>
    <property type="match status" value="1"/>
</dbReference>
<protein>
    <submittedName>
        <fullName evidence="1">ADP-heptose--LPS heptosyltransferase</fullName>
    </submittedName>
</protein>
<keyword evidence="2" id="KW-1185">Reference proteome</keyword>
<dbReference type="AlphaFoldDB" id="A0A4V5MQV6"/>
<keyword evidence="1" id="KW-0808">Transferase</keyword>
<gene>
    <name evidence="1" type="ORF">FAZ21_17150</name>
</gene>
<sequence length="351" mass="38816">MPPSFPIRPPLTGETLVHASGELWLPYDLAFLDRNPADFVPLSQLRPVLNAHHAPFRLDIPAPGTLHLLNGMGVALGDSVIGLSVLDWLHRERPDLALHMYRSPHTPAYVEALYALVPWLATHYLPRTLADFDHGVLIDLADFMYRPAFDRLPMIDFFLDSLGLDPARMPPVDKANRWLRQVMLPTLPEGWPRDYLLLCPDASSPLRRMPANIAADIARELIACGHAVLGFGALPVPGYRDISAWAVDLRHLLAALAGATGVIATDSAPIHLAAGFDRPCLAFFMGIDPALRVRDYPHCQPVQLDHQARLAGLHHADTAWQLEEAAACWAAWRDALSVAMPANTFAQKYFT</sequence>
<comment type="caution">
    <text evidence="1">The sequence shown here is derived from an EMBL/GenBank/DDBJ whole genome shotgun (WGS) entry which is preliminary data.</text>
</comment>
<dbReference type="OrthoDB" id="8581113at2"/>
<dbReference type="EMBL" id="SUMF01000031">
    <property type="protein sequence ID" value="TJZ66658.1"/>
    <property type="molecule type" value="Genomic_DNA"/>
</dbReference>
<name>A0A4V5MQV6_9NEIS</name>
<dbReference type="Pfam" id="PF01075">
    <property type="entry name" value="Glyco_transf_9"/>
    <property type="match status" value="1"/>
</dbReference>
<evidence type="ECO:0000313" key="1">
    <source>
        <dbReference type="EMBL" id="TJZ66658.1"/>
    </source>
</evidence>
<dbReference type="RefSeq" id="WP_136774658.1">
    <property type="nucleotide sequence ID" value="NZ_SUMF01000031.1"/>
</dbReference>
<dbReference type="SUPFAM" id="SSF53756">
    <property type="entry name" value="UDP-Glycosyltransferase/glycogen phosphorylase"/>
    <property type="match status" value="1"/>
</dbReference>
<accession>A0A4V5MQV6</accession>
<proteinExistence type="predicted"/>
<organism evidence="1 2">
    <name type="scientific">Chitiniphilus eburneus</name>
    <dbReference type="NCBI Taxonomy" id="2571148"/>
    <lineage>
        <taxon>Bacteria</taxon>
        <taxon>Pseudomonadati</taxon>
        <taxon>Pseudomonadota</taxon>
        <taxon>Betaproteobacteria</taxon>
        <taxon>Neisseriales</taxon>
        <taxon>Chitinibacteraceae</taxon>
        <taxon>Chitiniphilus</taxon>
    </lineage>
</organism>
<dbReference type="GO" id="GO:0016757">
    <property type="term" value="F:glycosyltransferase activity"/>
    <property type="evidence" value="ECO:0007669"/>
    <property type="project" value="InterPro"/>
</dbReference>
<dbReference type="Proteomes" id="UP000310016">
    <property type="component" value="Unassembled WGS sequence"/>
</dbReference>
<dbReference type="InterPro" id="IPR002201">
    <property type="entry name" value="Glyco_trans_9"/>
</dbReference>
<evidence type="ECO:0000313" key="2">
    <source>
        <dbReference type="Proteomes" id="UP000310016"/>
    </source>
</evidence>